<keyword evidence="6" id="KW-0804">Transcription</keyword>
<keyword evidence="4" id="KW-0805">Transcription regulation</keyword>
<dbReference type="InterPro" id="IPR043135">
    <property type="entry name" value="Fur_C"/>
</dbReference>
<dbReference type="Pfam" id="PF01475">
    <property type="entry name" value="FUR"/>
    <property type="match status" value="1"/>
</dbReference>
<evidence type="ECO:0000256" key="5">
    <source>
        <dbReference type="ARBA" id="ARBA00023125"/>
    </source>
</evidence>
<proteinExistence type="inferred from homology"/>
<dbReference type="InterPro" id="IPR036388">
    <property type="entry name" value="WH-like_DNA-bd_sf"/>
</dbReference>
<evidence type="ECO:0000256" key="7">
    <source>
        <dbReference type="PIRSR" id="PIRSR602481-1"/>
    </source>
</evidence>
<dbReference type="GO" id="GO:0000976">
    <property type="term" value="F:transcription cis-regulatory region binding"/>
    <property type="evidence" value="ECO:0007669"/>
    <property type="project" value="TreeGrafter"/>
</dbReference>
<dbReference type="GO" id="GO:1900376">
    <property type="term" value="P:regulation of secondary metabolite biosynthetic process"/>
    <property type="evidence" value="ECO:0007669"/>
    <property type="project" value="TreeGrafter"/>
</dbReference>
<name>A0A828RFM1_LIMRT</name>
<feature type="binding site" evidence="7">
    <location>
        <position position="116"/>
    </location>
    <ligand>
        <name>Zn(2+)</name>
        <dbReference type="ChEBI" id="CHEBI:29105"/>
    </ligand>
</feature>
<evidence type="ECO:0000256" key="3">
    <source>
        <dbReference type="ARBA" id="ARBA00022833"/>
    </source>
</evidence>
<evidence type="ECO:0000256" key="4">
    <source>
        <dbReference type="ARBA" id="ARBA00023015"/>
    </source>
</evidence>
<dbReference type="SUPFAM" id="SSF46785">
    <property type="entry name" value="Winged helix' DNA-binding domain"/>
    <property type="match status" value="1"/>
</dbReference>
<dbReference type="GO" id="GO:0008270">
    <property type="term" value="F:zinc ion binding"/>
    <property type="evidence" value="ECO:0007669"/>
    <property type="project" value="TreeGrafter"/>
</dbReference>
<dbReference type="Gene3D" id="3.30.1490.190">
    <property type="match status" value="1"/>
</dbReference>
<dbReference type="PANTHER" id="PTHR33202">
    <property type="entry name" value="ZINC UPTAKE REGULATION PROTEIN"/>
    <property type="match status" value="1"/>
</dbReference>
<dbReference type="AlphaFoldDB" id="A0A828RFM1"/>
<feature type="binding site" evidence="7">
    <location>
        <position position="160"/>
    </location>
    <ligand>
        <name>Zn(2+)</name>
        <dbReference type="ChEBI" id="CHEBI:29105"/>
    </ligand>
</feature>
<dbReference type="EMBL" id="ACGX02000007">
    <property type="protein sequence ID" value="EGC14146.1"/>
    <property type="molecule type" value="Genomic_DNA"/>
</dbReference>
<evidence type="ECO:0000256" key="6">
    <source>
        <dbReference type="ARBA" id="ARBA00023163"/>
    </source>
</evidence>
<feature type="binding site" evidence="7">
    <location>
        <position position="163"/>
    </location>
    <ligand>
        <name>Zn(2+)</name>
        <dbReference type="ChEBI" id="CHEBI:29105"/>
    </ligand>
</feature>
<sequence>MNVNVIISLDYNYFKKGDDIMAEAEFDRALDHLRENKVRLTPQRKTILNYLINHHTHPSVEMIYDDLKDSVANISMATVYNTLKLFVDYNLVIELKNGDGSTHFDYFGHPHYHVVCDNCGKISDVFDEHFTEITKELTVMTHEKTGYLVTGNNIEVHGICPECQRKLHLNR</sequence>
<feature type="binding site" evidence="7">
    <location>
        <position position="119"/>
    </location>
    <ligand>
        <name>Zn(2+)</name>
        <dbReference type="ChEBI" id="CHEBI:29105"/>
    </ligand>
</feature>
<organism evidence="8 9">
    <name type="scientific">Limosilactobacillus reuteri MM4-1A</name>
    <dbReference type="NCBI Taxonomy" id="548485"/>
    <lineage>
        <taxon>Bacteria</taxon>
        <taxon>Bacillati</taxon>
        <taxon>Bacillota</taxon>
        <taxon>Bacilli</taxon>
        <taxon>Lactobacillales</taxon>
        <taxon>Lactobacillaceae</taxon>
        <taxon>Limosilactobacillus</taxon>
    </lineage>
</organism>
<dbReference type="GO" id="GO:0003700">
    <property type="term" value="F:DNA-binding transcription factor activity"/>
    <property type="evidence" value="ECO:0007669"/>
    <property type="project" value="InterPro"/>
</dbReference>
<evidence type="ECO:0000313" key="8">
    <source>
        <dbReference type="EMBL" id="EGC14146.1"/>
    </source>
</evidence>
<dbReference type="PANTHER" id="PTHR33202:SF8">
    <property type="entry name" value="PEROXIDE-RESPONSIVE REPRESSOR PERR"/>
    <property type="match status" value="1"/>
</dbReference>
<evidence type="ECO:0000313" key="9">
    <source>
        <dbReference type="Proteomes" id="UP000004335"/>
    </source>
</evidence>
<evidence type="ECO:0000256" key="1">
    <source>
        <dbReference type="ARBA" id="ARBA00007957"/>
    </source>
</evidence>
<comment type="caution">
    <text evidence="8">The sequence shown here is derived from an EMBL/GenBank/DDBJ whole genome shotgun (WGS) entry which is preliminary data.</text>
</comment>
<comment type="similarity">
    <text evidence="1">Belongs to the Fur family.</text>
</comment>
<gene>
    <name evidence="8" type="primary">fur</name>
    <name evidence="8" type="ORF">HMPREF0536_11283</name>
</gene>
<dbReference type="InterPro" id="IPR036390">
    <property type="entry name" value="WH_DNA-bd_sf"/>
</dbReference>
<accession>A0A828RFM1</accession>
<dbReference type="InterPro" id="IPR002481">
    <property type="entry name" value="FUR"/>
</dbReference>
<keyword evidence="2" id="KW-0678">Repressor</keyword>
<keyword evidence="3 7" id="KW-0862">Zinc</keyword>
<evidence type="ECO:0000256" key="2">
    <source>
        <dbReference type="ARBA" id="ARBA00022491"/>
    </source>
</evidence>
<dbReference type="Gene3D" id="1.10.10.10">
    <property type="entry name" value="Winged helix-like DNA-binding domain superfamily/Winged helix DNA-binding domain"/>
    <property type="match status" value="1"/>
</dbReference>
<dbReference type="Proteomes" id="UP000004335">
    <property type="component" value="Unassembled WGS sequence"/>
</dbReference>
<dbReference type="GO" id="GO:0045892">
    <property type="term" value="P:negative regulation of DNA-templated transcription"/>
    <property type="evidence" value="ECO:0007669"/>
    <property type="project" value="TreeGrafter"/>
</dbReference>
<reference evidence="8 9" key="1">
    <citation type="submission" date="2011-01" db="EMBL/GenBank/DDBJ databases">
        <authorList>
            <person name="Muzny D."/>
            <person name="Qin X."/>
            <person name="Buhay C."/>
            <person name="Dugan-Rocha S."/>
            <person name="Ding Y."/>
            <person name="Chen G."/>
            <person name="Hawes A."/>
            <person name="Holder M."/>
            <person name="Jhangiani S."/>
            <person name="Johnson A."/>
            <person name="Khan Z."/>
            <person name="Li Z."/>
            <person name="Liu W."/>
            <person name="Liu X."/>
            <person name="Perez L."/>
            <person name="Shen H."/>
            <person name="Wang Q."/>
            <person name="Watt J."/>
            <person name="Xi L."/>
            <person name="Xin Y."/>
            <person name="Zhou J."/>
            <person name="Deng J."/>
            <person name="Jiang H."/>
            <person name="Liu Y."/>
            <person name="Qu J."/>
            <person name="Song X.-Z."/>
            <person name="Zhang L."/>
            <person name="Villasana D."/>
            <person name="Johnson A."/>
            <person name="Liu J."/>
            <person name="Liyanage D."/>
            <person name="Lorensuhewa L."/>
            <person name="Robinson T."/>
            <person name="Song A."/>
            <person name="Song B.-B."/>
            <person name="Dinh H."/>
            <person name="Thornton R."/>
            <person name="Coyle M."/>
            <person name="Francisco L."/>
            <person name="Jackson L."/>
            <person name="Javaid M."/>
            <person name="Korchina V."/>
            <person name="Kovar C."/>
            <person name="Mata R."/>
            <person name="Mathew T."/>
            <person name="Ngo R."/>
            <person name="Nguyen L."/>
            <person name="Nguyen N."/>
            <person name="Okwuonu G."/>
            <person name="Ongeri F."/>
            <person name="Pham C."/>
            <person name="Simmons D."/>
            <person name="Wilczek-Boney K."/>
            <person name="Hale W."/>
            <person name="Jakkamsetti A."/>
            <person name="Pham P."/>
            <person name="Ruth R."/>
            <person name="San Lucas F."/>
            <person name="Warren J."/>
            <person name="Zhang J."/>
            <person name="Zhao Z."/>
            <person name="Zhou C."/>
            <person name="Zhu D."/>
            <person name="Lee S."/>
            <person name="Bess C."/>
            <person name="Blankenburg K."/>
            <person name="Forbes L."/>
            <person name="Fu Q."/>
            <person name="Gubbala S."/>
            <person name="Hirani K."/>
            <person name="Jayaseelan J.C."/>
            <person name="Lara F."/>
            <person name="Munidasa M."/>
            <person name="Palculict T."/>
            <person name="Patil S."/>
            <person name="Pu L.-L."/>
            <person name="Saada N."/>
            <person name="Tang L."/>
            <person name="Weissenberger G."/>
            <person name="Zhu Y."/>
            <person name="Hemphill L."/>
            <person name="Shang Y."/>
            <person name="Youmans B."/>
            <person name="Ayvaz T."/>
            <person name="Ross M."/>
            <person name="Santibanez J."/>
            <person name="Aqrawi P."/>
            <person name="Gross S."/>
            <person name="Joshi V."/>
            <person name="Fowler G."/>
            <person name="Nazareth L."/>
            <person name="Reid J."/>
            <person name="Worley K."/>
            <person name="Petrosino J."/>
            <person name="Highlander S."/>
            <person name="Gibbs R."/>
        </authorList>
    </citation>
    <scope>NUCLEOTIDE SEQUENCE [LARGE SCALE GENOMIC DNA]</scope>
    <source>
        <strain evidence="8 9">MM4-1A</strain>
    </source>
</reference>
<protein>
    <submittedName>
        <fullName evidence="8">Transcriptional regulator, Fur family</fullName>
    </submittedName>
</protein>
<keyword evidence="5" id="KW-0238">DNA-binding</keyword>
<keyword evidence="7" id="KW-0479">Metal-binding</keyword>
<comment type="cofactor">
    <cofactor evidence="7">
        <name>Zn(2+)</name>
        <dbReference type="ChEBI" id="CHEBI:29105"/>
    </cofactor>
    <text evidence="7">Binds 1 zinc ion per subunit.</text>
</comment>
<dbReference type="CDD" id="cd07153">
    <property type="entry name" value="Fur_like"/>
    <property type="match status" value="1"/>
</dbReference>